<evidence type="ECO:0008006" key="3">
    <source>
        <dbReference type="Google" id="ProtNLM"/>
    </source>
</evidence>
<feature type="non-terminal residue" evidence="1">
    <location>
        <position position="638"/>
    </location>
</feature>
<dbReference type="Gene3D" id="3.10.10.10">
    <property type="entry name" value="HIV Type 1 Reverse Transcriptase, subunit A, domain 1"/>
    <property type="match status" value="1"/>
</dbReference>
<dbReference type="Gene3D" id="3.30.70.270">
    <property type="match status" value="1"/>
</dbReference>
<dbReference type="SUPFAM" id="SSF56672">
    <property type="entry name" value="DNA/RNA polymerases"/>
    <property type="match status" value="1"/>
</dbReference>
<protein>
    <recommendedName>
        <fullName evidence="3">Integrase zinc-binding domain-containing protein</fullName>
    </recommendedName>
</protein>
<accession>A0A315VXF1</accession>
<name>A0A315VXF1_GAMAF</name>
<dbReference type="PANTHER" id="PTHR47331">
    <property type="entry name" value="PHD-TYPE DOMAIN-CONTAINING PROTEIN"/>
    <property type="match status" value="1"/>
</dbReference>
<dbReference type="EMBL" id="NHOQ01000975">
    <property type="protein sequence ID" value="PWA27943.1"/>
    <property type="molecule type" value="Genomic_DNA"/>
</dbReference>
<comment type="caution">
    <text evidence="1">The sequence shown here is derived from an EMBL/GenBank/DDBJ whole genome shotgun (WGS) entry which is preliminary data.</text>
</comment>
<evidence type="ECO:0000313" key="2">
    <source>
        <dbReference type="Proteomes" id="UP000250572"/>
    </source>
</evidence>
<dbReference type="Proteomes" id="UP000250572">
    <property type="component" value="Unassembled WGS sequence"/>
</dbReference>
<dbReference type="InterPro" id="IPR043502">
    <property type="entry name" value="DNA/RNA_pol_sf"/>
</dbReference>
<keyword evidence="2" id="KW-1185">Reference proteome</keyword>
<dbReference type="PANTHER" id="PTHR47331:SF7">
    <property type="match status" value="1"/>
</dbReference>
<evidence type="ECO:0000313" key="1">
    <source>
        <dbReference type="EMBL" id="PWA27943.1"/>
    </source>
</evidence>
<proteinExistence type="predicted"/>
<dbReference type="InterPro" id="IPR008042">
    <property type="entry name" value="Retrotrans_Pao"/>
</dbReference>
<organism evidence="1 2">
    <name type="scientific">Gambusia affinis</name>
    <name type="common">Western mosquitofish</name>
    <name type="synonym">Heterandria affinis</name>
    <dbReference type="NCBI Taxonomy" id="33528"/>
    <lineage>
        <taxon>Eukaryota</taxon>
        <taxon>Metazoa</taxon>
        <taxon>Chordata</taxon>
        <taxon>Craniata</taxon>
        <taxon>Vertebrata</taxon>
        <taxon>Euteleostomi</taxon>
        <taxon>Actinopterygii</taxon>
        <taxon>Neopterygii</taxon>
        <taxon>Teleostei</taxon>
        <taxon>Neoteleostei</taxon>
        <taxon>Acanthomorphata</taxon>
        <taxon>Ovalentaria</taxon>
        <taxon>Atherinomorphae</taxon>
        <taxon>Cyprinodontiformes</taxon>
        <taxon>Poeciliidae</taxon>
        <taxon>Poeciliinae</taxon>
        <taxon>Gambusia</taxon>
    </lineage>
</organism>
<gene>
    <name evidence="1" type="ORF">CCH79_00020810</name>
</gene>
<sequence>MDKEVYQNEDHSWVAPLPFYSPRQLLTSNREHAMKRLDSLRKTLEKKPEMKEHFKEFIQKMLEKDQAELAPPLEEGKEHWYLPTFGVYHPKKPGQIRVVFDSSAAYEGVSLNDVLLKGPDLNNTLIGVLLRFRRELVAVTADIRQMFYCFLVREDHRDYLRFLWYEDNNLDKNIAEYRMKVHVFGNTPSPAVAIYCMRRAAEKGENEHGSDARQFVERQFYVDDGLISVTTPDEAVDLLKRTRQMLAESNIRLHKVASNSNQVMEALPKEDRASDLKELELGADPLPLQRSLGLSWNLETDSFTFQVSSETKPFTKRGILSTVKSLFDPLGFVAPIIMQGKALLRELSSHQDEWDSPLPSEKEAEWNAWKNSLKALEELHIRRSYFPISPTLLQRKELCIFSDASTLTIGAVAYMRAVDVDGTYHPPETNNFNLVEPEMDVEIRPIVTVLTTHTSSGQLGSHRFERFSDWTRLCNTIARLMSVAVSFKKNHEDAKRETGKRFAKIPSTVELKKAEILIIRDTQQEAFKEEFKCLEKGVTLPKQSPLQKLNPVKDSNDLLRVGGRISSAEMSNEEKHPLIIPRTCHIATLLVRFFHKEVAHQGRHITEGALRAAGYWIIGAKRLVSSVIHKCVICALFL</sequence>
<reference evidence="1 2" key="1">
    <citation type="journal article" date="2018" name="G3 (Bethesda)">
        <title>A High-Quality Reference Genome for the Invasive Mosquitofish Gambusia affinis Using a Chicago Library.</title>
        <authorList>
            <person name="Hoffberg S.L."/>
            <person name="Troendle N.J."/>
            <person name="Glenn T.C."/>
            <person name="Mahmud O."/>
            <person name="Louha S."/>
            <person name="Chalopin D."/>
            <person name="Bennetzen J.L."/>
            <person name="Mauricio R."/>
        </authorList>
    </citation>
    <scope>NUCLEOTIDE SEQUENCE [LARGE SCALE GENOMIC DNA]</scope>
    <source>
        <strain evidence="1">NE01/NJP1002.9</strain>
        <tissue evidence="1">Muscle</tissue>
    </source>
</reference>
<dbReference type="CDD" id="cd01644">
    <property type="entry name" value="RT_pepA17"/>
    <property type="match status" value="1"/>
</dbReference>
<dbReference type="Pfam" id="PF05380">
    <property type="entry name" value="Peptidase_A17"/>
    <property type="match status" value="1"/>
</dbReference>
<dbReference type="InterPro" id="IPR043128">
    <property type="entry name" value="Rev_trsase/Diguanyl_cyclase"/>
</dbReference>
<dbReference type="AlphaFoldDB" id="A0A315VXF1"/>